<gene>
    <name evidence="1" type="ORF">MPH_12760</name>
</gene>
<accession>K2S0D3</accession>
<evidence type="ECO:0000313" key="2">
    <source>
        <dbReference type="Proteomes" id="UP000007129"/>
    </source>
</evidence>
<evidence type="ECO:0000313" key="1">
    <source>
        <dbReference type="EMBL" id="EKG10160.1"/>
    </source>
</evidence>
<dbReference type="Proteomes" id="UP000007129">
    <property type="component" value="Unassembled WGS sequence"/>
</dbReference>
<dbReference type="VEuPathDB" id="FungiDB:MPH_12760"/>
<reference evidence="1 2" key="1">
    <citation type="journal article" date="2012" name="BMC Genomics">
        <title>Tools to kill: Genome of one of the most destructive plant pathogenic fungi Macrophomina phaseolina.</title>
        <authorList>
            <person name="Islam M.S."/>
            <person name="Haque M.S."/>
            <person name="Islam M.M."/>
            <person name="Emdad E.M."/>
            <person name="Halim A."/>
            <person name="Hossen Q.M.M."/>
            <person name="Hossain M.Z."/>
            <person name="Ahmed B."/>
            <person name="Rahim S."/>
            <person name="Rahman M.S."/>
            <person name="Alam M.M."/>
            <person name="Hou S."/>
            <person name="Wan X."/>
            <person name="Saito J.A."/>
            <person name="Alam M."/>
        </authorList>
    </citation>
    <scope>NUCLEOTIDE SEQUENCE [LARGE SCALE GENOMIC DNA]</scope>
    <source>
        <strain evidence="1 2">MS6</strain>
    </source>
</reference>
<dbReference type="EMBL" id="AHHD01000526">
    <property type="protein sequence ID" value="EKG10160.1"/>
    <property type="molecule type" value="Genomic_DNA"/>
</dbReference>
<dbReference type="InParanoid" id="K2S0D3"/>
<sequence>MAALQLVASCIPGFISRQRQPYRKINESESCQYCDHHSKGRIPTSDGAFSKKTIELGEGIPTHRIAGILFDDEDTLRDNLVNEAREYHQGYSEAVRGLKEVRGTLTAVRLQDAQRCPVMGVSRPLLDKRQCSEEAVEGNIQD</sequence>
<comment type="caution">
    <text evidence="1">The sequence shown here is derived from an EMBL/GenBank/DDBJ whole genome shotgun (WGS) entry which is preliminary data.</text>
</comment>
<name>K2S0D3_MACPH</name>
<dbReference type="HOGENOM" id="CLU_1816181_0_0_1"/>
<dbReference type="AlphaFoldDB" id="K2S0D3"/>
<proteinExistence type="predicted"/>
<protein>
    <submittedName>
        <fullName evidence="1">Uncharacterized protein</fullName>
    </submittedName>
</protein>
<organism evidence="1 2">
    <name type="scientific">Macrophomina phaseolina (strain MS6)</name>
    <name type="common">Charcoal rot fungus</name>
    <dbReference type="NCBI Taxonomy" id="1126212"/>
    <lineage>
        <taxon>Eukaryota</taxon>
        <taxon>Fungi</taxon>
        <taxon>Dikarya</taxon>
        <taxon>Ascomycota</taxon>
        <taxon>Pezizomycotina</taxon>
        <taxon>Dothideomycetes</taxon>
        <taxon>Dothideomycetes incertae sedis</taxon>
        <taxon>Botryosphaeriales</taxon>
        <taxon>Botryosphaeriaceae</taxon>
        <taxon>Macrophomina</taxon>
    </lineage>
</organism>